<dbReference type="InterPro" id="IPR029052">
    <property type="entry name" value="Metallo-depent_PP-like"/>
</dbReference>
<accession>A0A0C1Z876</accession>
<protein>
    <submittedName>
        <fullName evidence="3">Phosphodiesterase/alkaline phosphatase D</fullName>
    </submittedName>
</protein>
<dbReference type="Pfam" id="PF09423">
    <property type="entry name" value="PhoD"/>
    <property type="match status" value="2"/>
</dbReference>
<dbReference type="InterPro" id="IPR018946">
    <property type="entry name" value="PhoD-like_MPP"/>
</dbReference>
<dbReference type="AlphaFoldDB" id="A0A0C1Z876"/>
<name>A0A0C1Z876_9BACT</name>
<gene>
    <name evidence="3" type="ORF">DB30_07499</name>
</gene>
<feature type="domain" description="PhoD-like phosphatase metallophosphatase" evidence="1">
    <location>
        <begin position="477"/>
        <end position="665"/>
    </location>
</feature>
<proteinExistence type="predicted"/>
<dbReference type="CDD" id="cd07389">
    <property type="entry name" value="MPP_PhoD"/>
    <property type="match status" value="1"/>
</dbReference>
<feature type="domain" description="PhoD-like phosphatase metallophosphatase" evidence="1">
    <location>
        <begin position="155"/>
        <end position="351"/>
    </location>
</feature>
<dbReference type="EMBL" id="JMCC02000087">
    <property type="protein sequence ID" value="KIG13844.1"/>
    <property type="molecule type" value="Genomic_DNA"/>
</dbReference>
<sequence length="722" mass="79767">MVSAAGLLIGACKGDDVADSGTGTGSDTGTDTGGEERVVVDGFEYFPQSVASGDPRPQSVILWTRVEDPDAPNEDLELELELASDPEFTDIIGQLATVAATAAHDHCVKVRLTDVSPGQAFYYRFVYTKDNTYLASRVGQARTAPAPEDDVAARFAVVSCQDFSRWYNVHLALAEQDFDFVVHLGDYIYETTGDPDFQAPIPERAIEFDDKAGAIPFNGGEFYAAASLDNYRQLYRTYRTDRALQSVHERAPMIVTWDDHEFSNDCHGSTATYFGGTVDEDDVARRKAANQAWFEYMPIDVQGDPEFDYDPAAAFPGDLIIYRDFVWGKNLHLAMTDERTWRSDHPIREDAFPATVVVDEAAVLAELGELPSYARPYFDIDTWDDGSLRDALIAAAGDVGYDPAWITGDLDALFVNVLIQTIDPGGASLAPIPDADIQMMPRGVSYASMGKTGFYGSFGARALVVKPAYDLWTRLRYQETGGASEQVLGEVQEAWLLDTLGSSDRTWKVWGNEFAVSQVAIDVRDLAPAPFNQLYYLSLDLWDGHRNRRDAVLGQLAGIENMIAITGDIHAFYATTPFANGDPEQRIIELITSSITTQSFKEILAGIVATNPALASFPEAALLVEALDSLLTSSSLKTNPHFGYANSDLYGFVMIDLDATKLDATYHQIGRDYLFKDYAGNLSALLGAFAMERFRVNAGERELYRDFSGDWRRWDRDTQAWV</sequence>
<comment type="caution">
    <text evidence="3">The sequence shown here is derived from an EMBL/GenBank/DDBJ whole genome shotgun (WGS) entry which is preliminary data.</text>
</comment>
<dbReference type="Pfam" id="PF16655">
    <property type="entry name" value="PhoD_N"/>
    <property type="match status" value="1"/>
</dbReference>
<dbReference type="Proteomes" id="UP000031599">
    <property type="component" value="Unassembled WGS sequence"/>
</dbReference>
<reference evidence="3 4" key="1">
    <citation type="submission" date="2014-12" db="EMBL/GenBank/DDBJ databases">
        <title>Genome assembly of Enhygromyxa salina DSM 15201.</title>
        <authorList>
            <person name="Sharma G."/>
            <person name="Subramanian S."/>
        </authorList>
    </citation>
    <scope>NUCLEOTIDE SEQUENCE [LARGE SCALE GENOMIC DNA]</scope>
    <source>
        <strain evidence="3 4">DSM 15201</strain>
    </source>
</reference>
<evidence type="ECO:0000313" key="4">
    <source>
        <dbReference type="Proteomes" id="UP000031599"/>
    </source>
</evidence>
<dbReference type="PANTHER" id="PTHR43606">
    <property type="entry name" value="PHOSPHATASE, PUTATIVE (AFU_ORTHOLOGUE AFUA_6G08710)-RELATED"/>
    <property type="match status" value="1"/>
</dbReference>
<dbReference type="Gene3D" id="2.60.40.380">
    <property type="entry name" value="Purple acid phosphatase-like, N-terminal"/>
    <property type="match status" value="1"/>
</dbReference>
<evidence type="ECO:0000259" key="2">
    <source>
        <dbReference type="Pfam" id="PF16655"/>
    </source>
</evidence>
<evidence type="ECO:0000259" key="1">
    <source>
        <dbReference type="Pfam" id="PF09423"/>
    </source>
</evidence>
<dbReference type="InterPro" id="IPR038607">
    <property type="entry name" value="PhoD-like_sf"/>
</dbReference>
<evidence type="ECO:0000313" key="3">
    <source>
        <dbReference type="EMBL" id="KIG13844.1"/>
    </source>
</evidence>
<dbReference type="InterPro" id="IPR032093">
    <property type="entry name" value="PhoD_N"/>
</dbReference>
<dbReference type="InterPro" id="IPR052900">
    <property type="entry name" value="Phospholipid_Metab_Enz"/>
</dbReference>
<organism evidence="3 4">
    <name type="scientific">Enhygromyxa salina</name>
    <dbReference type="NCBI Taxonomy" id="215803"/>
    <lineage>
        <taxon>Bacteria</taxon>
        <taxon>Pseudomonadati</taxon>
        <taxon>Myxococcota</taxon>
        <taxon>Polyangia</taxon>
        <taxon>Nannocystales</taxon>
        <taxon>Nannocystaceae</taxon>
        <taxon>Enhygromyxa</taxon>
    </lineage>
</organism>
<feature type="domain" description="Phospholipase D N-terminal" evidence="2">
    <location>
        <begin position="49"/>
        <end position="143"/>
    </location>
</feature>
<dbReference type="PANTHER" id="PTHR43606:SF2">
    <property type="entry name" value="ALKALINE PHOSPHATASE FAMILY PROTEIN (AFU_ORTHOLOGUE AFUA_5G03860)"/>
    <property type="match status" value="1"/>
</dbReference>
<dbReference type="SUPFAM" id="SSF56300">
    <property type="entry name" value="Metallo-dependent phosphatases"/>
    <property type="match status" value="1"/>
</dbReference>
<dbReference type="Gene3D" id="3.60.21.70">
    <property type="entry name" value="PhoD-like phosphatase"/>
    <property type="match status" value="1"/>
</dbReference>